<gene>
    <name evidence="2" type="ORF">MEUPH1_LOCUS16428</name>
</gene>
<name>A0AAV0WYQ3_9HEMI</name>
<organism evidence="2 3">
    <name type="scientific">Macrosiphum euphorbiae</name>
    <name type="common">potato aphid</name>
    <dbReference type="NCBI Taxonomy" id="13131"/>
    <lineage>
        <taxon>Eukaryota</taxon>
        <taxon>Metazoa</taxon>
        <taxon>Ecdysozoa</taxon>
        <taxon>Arthropoda</taxon>
        <taxon>Hexapoda</taxon>
        <taxon>Insecta</taxon>
        <taxon>Pterygota</taxon>
        <taxon>Neoptera</taxon>
        <taxon>Paraneoptera</taxon>
        <taxon>Hemiptera</taxon>
        <taxon>Sternorrhyncha</taxon>
        <taxon>Aphidomorpha</taxon>
        <taxon>Aphidoidea</taxon>
        <taxon>Aphididae</taxon>
        <taxon>Macrosiphini</taxon>
        <taxon>Macrosiphum</taxon>
    </lineage>
</organism>
<dbReference type="InterPro" id="IPR043502">
    <property type="entry name" value="DNA/RNA_pol_sf"/>
</dbReference>
<dbReference type="Pfam" id="PF00078">
    <property type="entry name" value="RVT_1"/>
    <property type="match status" value="1"/>
</dbReference>
<dbReference type="CDD" id="cd01650">
    <property type="entry name" value="RT_nLTR_like"/>
    <property type="match status" value="1"/>
</dbReference>
<evidence type="ECO:0000259" key="1">
    <source>
        <dbReference type="PROSITE" id="PS50878"/>
    </source>
</evidence>
<evidence type="ECO:0000313" key="2">
    <source>
        <dbReference type="EMBL" id="CAI6361219.1"/>
    </source>
</evidence>
<dbReference type="InterPro" id="IPR000477">
    <property type="entry name" value="RT_dom"/>
</dbReference>
<dbReference type="PROSITE" id="PS50878">
    <property type="entry name" value="RT_POL"/>
    <property type="match status" value="1"/>
</dbReference>
<evidence type="ECO:0000313" key="3">
    <source>
        <dbReference type="Proteomes" id="UP001160148"/>
    </source>
</evidence>
<dbReference type="SUPFAM" id="SSF56672">
    <property type="entry name" value="DNA/RNA polymerases"/>
    <property type="match status" value="1"/>
</dbReference>
<comment type="caution">
    <text evidence="2">The sequence shown here is derived from an EMBL/GenBank/DDBJ whole genome shotgun (WGS) entry which is preliminary data.</text>
</comment>
<protein>
    <recommendedName>
        <fullName evidence="1">Reverse transcriptase domain-containing protein</fullName>
    </recommendedName>
</protein>
<proteinExistence type="predicted"/>
<feature type="domain" description="Reverse transcriptase" evidence="1">
    <location>
        <begin position="1"/>
        <end position="235"/>
    </location>
</feature>
<dbReference type="EMBL" id="CARXXK010000003">
    <property type="protein sequence ID" value="CAI6361219.1"/>
    <property type="molecule type" value="Genomic_DNA"/>
</dbReference>
<dbReference type="Proteomes" id="UP001160148">
    <property type="component" value="Unassembled WGS sequence"/>
</dbReference>
<reference evidence="2 3" key="1">
    <citation type="submission" date="2023-01" db="EMBL/GenBank/DDBJ databases">
        <authorList>
            <person name="Whitehead M."/>
        </authorList>
    </citation>
    <scope>NUCLEOTIDE SEQUENCE [LARGE SCALE GENOMIC DNA]</scope>
</reference>
<accession>A0AAV0WYQ3</accession>
<dbReference type="AlphaFoldDB" id="A0AAV0WYQ3"/>
<dbReference type="GO" id="GO:0071897">
    <property type="term" value="P:DNA biosynthetic process"/>
    <property type="evidence" value="ECO:0007669"/>
    <property type="project" value="UniProtKB-ARBA"/>
</dbReference>
<sequence length="286" mass="31427">MLDSTGKLLERLILTRLNDHLDSTGLRSPYQYGFRRGRSTEDAIKRLLVTAQGVAQGAARNRDLCVAVSLDVRNAFNTAPWRRIDAALREKKVPSYLIRLIRSYFQDRSILVGQTLLRRSTTCGVPQGSVLGPALWNTGTSLLELEMPQGVQLVAFVDDVCVLGISRNGESTATLINPVLEAVAEWMNTNGLQLAPAKTEAIVLTRKNLYNDPELIVEGHLIQAKQSMRYLGVELDTSLMFTKHVQQASSKASKSALTIERLMPNVGGPSQCKRALLGTVANSKIL</sequence>
<dbReference type="PANTHER" id="PTHR19446">
    <property type="entry name" value="REVERSE TRANSCRIPTASES"/>
    <property type="match status" value="1"/>
</dbReference>
<keyword evidence="3" id="KW-1185">Reference proteome</keyword>